<dbReference type="AlphaFoldDB" id="A0A226DSV4"/>
<dbReference type="Proteomes" id="UP000198287">
    <property type="component" value="Unassembled WGS sequence"/>
</dbReference>
<feature type="transmembrane region" description="Helical" evidence="2">
    <location>
        <begin position="312"/>
        <end position="335"/>
    </location>
</feature>
<keyword evidence="2" id="KW-1133">Transmembrane helix</keyword>
<evidence type="ECO:0000256" key="1">
    <source>
        <dbReference type="SAM" id="MobiDB-lite"/>
    </source>
</evidence>
<proteinExistence type="predicted"/>
<feature type="region of interest" description="Disordered" evidence="1">
    <location>
        <begin position="641"/>
        <end position="660"/>
    </location>
</feature>
<dbReference type="EMBL" id="LNIX01000011">
    <property type="protein sequence ID" value="OXA48572.1"/>
    <property type="molecule type" value="Genomic_DNA"/>
</dbReference>
<keyword evidence="4" id="KW-1185">Reference proteome</keyword>
<reference evidence="3 4" key="1">
    <citation type="submission" date="2015-12" db="EMBL/GenBank/DDBJ databases">
        <title>The genome of Folsomia candida.</title>
        <authorList>
            <person name="Faddeeva A."/>
            <person name="Derks M.F."/>
            <person name="Anvar Y."/>
            <person name="Smit S."/>
            <person name="Van Straalen N."/>
            <person name="Roelofs D."/>
        </authorList>
    </citation>
    <scope>NUCLEOTIDE SEQUENCE [LARGE SCALE GENOMIC DNA]</scope>
    <source>
        <strain evidence="3 4">VU population</strain>
        <tissue evidence="3">Whole body</tissue>
    </source>
</reference>
<protein>
    <submittedName>
        <fullName evidence="3">Uncharacterized protein</fullName>
    </submittedName>
</protein>
<evidence type="ECO:0000256" key="2">
    <source>
        <dbReference type="SAM" id="Phobius"/>
    </source>
</evidence>
<evidence type="ECO:0000313" key="3">
    <source>
        <dbReference type="EMBL" id="OXA48572.1"/>
    </source>
</evidence>
<evidence type="ECO:0000313" key="4">
    <source>
        <dbReference type="Proteomes" id="UP000198287"/>
    </source>
</evidence>
<comment type="caution">
    <text evidence="3">The sequence shown here is derived from an EMBL/GenBank/DDBJ whole genome shotgun (WGS) entry which is preliminary data.</text>
</comment>
<gene>
    <name evidence="3" type="ORF">Fcan01_16753</name>
</gene>
<keyword evidence="2" id="KW-0812">Transmembrane</keyword>
<keyword evidence="2" id="KW-0472">Membrane</keyword>
<sequence>MAAKPYHLPYLNDLLTPFSQCLIHLINYKHLNIPEPRLPIVVEGYHLKNSGQERFLLLEENLTRRQIDSFRWKCVFHGFMFPEMSKSSSKFKCTAYYKEYWTGAISEDASSNLFRHRDYYIYFTNVKSVRDWPRWARGIESALDFEGQSHTGIVYISKSTRLPKWFISCRTCHPKKFTFHPYIPSRRQKSVTESFQKYASTIHPDKKFVISDEPAENKQSQIMSPYPSVDILTFSAIYPNNTYIFQVSAHFTRIFGAEPQKIIIVINQPSQAPDMHMWRSSYRFLTCDGLLQRESSGPKFVNLVSAYRMEAWLVLLSFAFISAIVLKLIFNFGYIEGILLPYAFLLEQGVSMPPSSGKLFSAICTLTPWLLMGIVLSNGYKGNNVTDLIAPLAGRLISTFQDLLNYNYTVYVPVIEYYDHKRDIFFEEDSGADSRLHHSFYLYTTHLKESEISYCHKKILAMIKHLLLKIFLIRRKHKITLLDGVLSCNKSAIVVYGNEIDEYEAQLKFLRPKSHIVKSKDELFQEELGWMVYFGLDTKLEERFKSLFQAGMTNYWRKYVRSLRMQEFNMLNRVGIKTWESDNGLMMGGNFVVVFYLYGICILICAFAHGVEQISRRITRYDDNLDHFSRNNINKLVQKMLHNGDDDPHKTNTNPTSTNL</sequence>
<name>A0A226DSV4_FOLCA</name>
<organism evidence="3 4">
    <name type="scientific">Folsomia candida</name>
    <name type="common">Springtail</name>
    <dbReference type="NCBI Taxonomy" id="158441"/>
    <lineage>
        <taxon>Eukaryota</taxon>
        <taxon>Metazoa</taxon>
        <taxon>Ecdysozoa</taxon>
        <taxon>Arthropoda</taxon>
        <taxon>Hexapoda</taxon>
        <taxon>Collembola</taxon>
        <taxon>Entomobryomorpha</taxon>
        <taxon>Isotomoidea</taxon>
        <taxon>Isotomidae</taxon>
        <taxon>Proisotominae</taxon>
        <taxon>Folsomia</taxon>
    </lineage>
</organism>
<feature type="compositionally biased region" description="Polar residues" evidence="1">
    <location>
        <begin position="651"/>
        <end position="660"/>
    </location>
</feature>
<accession>A0A226DSV4</accession>
<feature type="transmembrane region" description="Helical" evidence="2">
    <location>
        <begin position="591"/>
        <end position="611"/>
    </location>
</feature>